<proteinExistence type="predicted"/>
<dbReference type="Proteomes" id="UP001162156">
    <property type="component" value="Unassembled WGS sequence"/>
</dbReference>
<reference evidence="2" key="1">
    <citation type="journal article" date="2023" name="Insect Mol. Biol.">
        <title>Genome sequencing provides insights into the evolution of gene families encoding plant cell wall-degrading enzymes in longhorned beetles.</title>
        <authorList>
            <person name="Shin N.R."/>
            <person name="Okamura Y."/>
            <person name="Kirsch R."/>
            <person name="Pauchet Y."/>
        </authorList>
    </citation>
    <scope>NUCLEOTIDE SEQUENCE</scope>
    <source>
        <strain evidence="2">RBIC_L_NR</strain>
    </source>
</reference>
<comment type="caution">
    <text evidence="2">The sequence shown here is derived from an EMBL/GenBank/DDBJ whole genome shotgun (WGS) entry which is preliminary data.</text>
</comment>
<evidence type="ECO:0000313" key="2">
    <source>
        <dbReference type="EMBL" id="KAJ8926376.1"/>
    </source>
</evidence>
<name>A0AAV8WJD4_9CUCU</name>
<evidence type="ECO:0000256" key="1">
    <source>
        <dbReference type="SAM" id="MobiDB-lite"/>
    </source>
</evidence>
<sequence length="63" mass="7181">MWRASNTTSSEDDDPNGPLERFLTAFGLGEYLPKFEEQKNRPGHTSNTDGKRFEKPQLATRPL</sequence>
<evidence type="ECO:0000313" key="3">
    <source>
        <dbReference type="Proteomes" id="UP001162156"/>
    </source>
</evidence>
<keyword evidence="3" id="KW-1185">Reference proteome</keyword>
<gene>
    <name evidence="2" type="ORF">NQ314_021265</name>
</gene>
<dbReference type="AlphaFoldDB" id="A0AAV8WJD4"/>
<dbReference type="EMBL" id="JANEYF010005898">
    <property type="protein sequence ID" value="KAJ8926376.1"/>
    <property type="molecule type" value="Genomic_DNA"/>
</dbReference>
<organism evidence="2 3">
    <name type="scientific">Rhamnusium bicolor</name>
    <dbReference type="NCBI Taxonomy" id="1586634"/>
    <lineage>
        <taxon>Eukaryota</taxon>
        <taxon>Metazoa</taxon>
        <taxon>Ecdysozoa</taxon>
        <taxon>Arthropoda</taxon>
        <taxon>Hexapoda</taxon>
        <taxon>Insecta</taxon>
        <taxon>Pterygota</taxon>
        <taxon>Neoptera</taxon>
        <taxon>Endopterygota</taxon>
        <taxon>Coleoptera</taxon>
        <taxon>Polyphaga</taxon>
        <taxon>Cucujiformia</taxon>
        <taxon>Chrysomeloidea</taxon>
        <taxon>Cerambycidae</taxon>
        <taxon>Lepturinae</taxon>
        <taxon>Rhagiini</taxon>
        <taxon>Rhamnusium</taxon>
    </lineage>
</organism>
<protein>
    <submittedName>
        <fullName evidence="2">Uncharacterized protein</fullName>
    </submittedName>
</protein>
<accession>A0AAV8WJD4</accession>
<feature type="region of interest" description="Disordered" evidence="1">
    <location>
        <begin position="33"/>
        <end position="63"/>
    </location>
</feature>
<feature type="region of interest" description="Disordered" evidence="1">
    <location>
        <begin position="1"/>
        <end position="21"/>
    </location>
</feature>